<dbReference type="SUPFAM" id="SSF52788">
    <property type="entry name" value="Phosphotyrosine protein phosphatases I"/>
    <property type="match status" value="1"/>
</dbReference>
<proteinExistence type="inferred from homology"/>
<gene>
    <name evidence="5" type="ORF">H9624_13855</name>
</gene>
<dbReference type="InterPro" id="IPR017867">
    <property type="entry name" value="Tyr_phospatase_low_mol_wt"/>
</dbReference>
<evidence type="ECO:0000259" key="4">
    <source>
        <dbReference type="SMART" id="SM00226"/>
    </source>
</evidence>
<dbReference type="SMART" id="SM00226">
    <property type="entry name" value="LMWPc"/>
    <property type="match status" value="1"/>
</dbReference>
<dbReference type="Proteomes" id="UP000661894">
    <property type="component" value="Unassembled WGS sequence"/>
</dbReference>
<accession>A0ABR8Z576</accession>
<dbReference type="InterPro" id="IPR023485">
    <property type="entry name" value="Ptyr_pPase"/>
</dbReference>
<evidence type="ECO:0000313" key="6">
    <source>
        <dbReference type="Proteomes" id="UP000661894"/>
    </source>
</evidence>
<dbReference type="PANTHER" id="PTHR11717:SF31">
    <property type="entry name" value="LOW MOLECULAR WEIGHT PROTEIN-TYROSINE-PHOSPHATASE ETP-RELATED"/>
    <property type="match status" value="1"/>
</dbReference>
<reference evidence="5 6" key="1">
    <citation type="submission" date="2020-08" db="EMBL/GenBank/DDBJ databases">
        <title>A Genomic Blueprint of the Chicken Gut Microbiome.</title>
        <authorList>
            <person name="Gilroy R."/>
            <person name="Ravi A."/>
            <person name="Getino M."/>
            <person name="Pursley I."/>
            <person name="Horton D.L."/>
            <person name="Alikhan N.-F."/>
            <person name="Baker D."/>
            <person name="Gharbi K."/>
            <person name="Hall N."/>
            <person name="Watson M."/>
            <person name="Adriaenssens E.M."/>
            <person name="Foster-Nyarko E."/>
            <person name="Jarju S."/>
            <person name="Secka A."/>
            <person name="Antonio M."/>
            <person name="Oren A."/>
            <person name="Chaudhuri R."/>
            <person name="La Ragione R.M."/>
            <person name="Hildebrand F."/>
            <person name="Pallen M.J."/>
        </authorList>
    </citation>
    <scope>NUCLEOTIDE SEQUENCE [LARGE SCALE GENOMIC DNA]</scope>
    <source>
        <strain evidence="5 6">Sa1BUA1</strain>
    </source>
</reference>
<protein>
    <submittedName>
        <fullName evidence="5">Low molecular weight phosphatase family protein</fullName>
    </submittedName>
</protein>
<evidence type="ECO:0000256" key="2">
    <source>
        <dbReference type="ARBA" id="ARBA00022801"/>
    </source>
</evidence>
<comment type="caution">
    <text evidence="5">The sequence shown here is derived from an EMBL/GenBank/DDBJ whole genome shotgun (WGS) entry which is preliminary data.</text>
</comment>
<keyword evidence="6" id="KW-1185">Reference proteome</keyword>
<dbReference type="PANTHER" id="PTHR11717">
    <property type="entry name" value="LOW MOLECULAR WEIGHT PROTEIN TYROSINE PHOSPHATASE"/>
    <property type="match status" value="1"/>
</dbReference>
<name>A0ABR8Z576_9MICO</name>
<evidence type="ECO:0000256" key="1">
    <source>
        <dbReference type="ARBA" id="ARBA00011063"/>
    </source>
</evidence>
<dbReference type="InterPro" id="IPR050438">
    <property type="entry name" value="LMW_PTPase"/>
</dbReference>
<dbReference type="Gene3D" id="3.40.50.2300">
    <property type="match status" value="1"/>
</dbReference>
<keyword evidence="2" id="KW-0378">Hydrolase</keyword>
<evidence type="ECO:0000256" key="3">
    <source>
        <dbReference type="ARBA" id="ARBA00022912"/>
    </source>
</evidence>
<comment type="similarity">
    <text evidence="1">Belongs to the low molecular weight phosphotyrosine protein phosphatase family.</text>
</comment>
<dbReference type="InterPro" id="IPR036196">
    <property type="entry name" value="Ptyr_pPase_sf"/>
</dbReference>
<sequence length="202" mass="21301">MTMAAYRSGEDFTVLIVCTGNICRSPAIERLFRSAFAPGSGISVHSAGTGALVGEPIQPPMVALLEQAGVSADSFSARRITEPMVAGADLVLTATRQHRADVVEHVPAAVRRAFTLREFARLAAAVDPAALDDAAGPGARPAERLAALVPLAARERAQVPAELDDVVDPYRRSDEVYQESFDQLIEAVRVVARVVLGVGATA</sequence>
<keyword evidence="3" id="KW-0904">Protein phosphatase</keyword>
<dbReference type="PRINTS" id="PR00719">
    <property type="entry name" value="LMWPTPASE"/>
</dbReference>
<evidence type="ECO:0000313" key="5">
    <source>
        <dbReference type="EMBL" id="MBD8063405.1"/>
    </source>
</evidence>
<organism evidence="5 6">
    <name type="scientific">Oceanitalea stevensii</name>
    <dbReference type="NCBI Taxonomy" id="2763072"/>
    <lineage>
        <taxon>Bacteria</taxon>
        <taxon>Bacillati</taxon>
        <taxon>Actinomycetota</taxon>
        <taxon>Actinomycetes</taxon>
        <taxon>Micrococcales</taxon>
        <taxon>Bogoriellaceae</taxon>
        <taxon>Georgenia</taxon>
    </lineage>
</organism>
<dbReference type="EMBL" id="JACSPO010000010">
    <property type="protein sequence ID" value="MBD8063405.1"/>
    <property type="molecule type" value="Genomic_DNA"/>
</dbReference>
<feature type="domain" description="Phosphotyrosine protein phosphatase I" evidence="4">
    <location>
        <begin position="12"/>
        <end position="194"/>
    </location>
</feature>
<dbReference type="Pfam" id="PF01451">
    <property type="entry name" value="LMWPc"/>
    <property type="match status" value="1"/>
</dbReference>